<accession>A0A481YRR2</accession>
<gene>
    <name evidence="1" type="ORF">LCMAC101_02550</name>
</gene>
<organism evidence="1">
    <name type="scientific">Marseillevirus LCMAC101</name>
    <dbReference type="NCBI Taxonomy" id="2506602"/>
    <lineage>
        <taxon>Viruses</taxon>
        <taxon>Varidnaviria</taxon>
        <taxon>Bamfordvirae</taxon>
        <taxon>Nucleocytoviricota</taxon>
        <taxon>Megaviricetes</taxon>
        <taxon>Pimascovirales</taxon>
        <taxon>Pimascovirales incertae sedis</taxon>
        <taxon>Marseilleviridae</taxon>
    </lineage>
</organism>
<proteinExistence type="predicted"/>
<dbReference type="InterPro" id="IPR027417">
    <property type="entry name" value="P-loop_NTPase"/>
</dbReference>
<sequence length="173" mass="19993">MFPLRIAFGSHARAGKSEATKYLVSQYGGKELSMGKAIYDILSYSQNRCGFSLEKDRKFLQMVGDWGRNKDPDVWINIVNKEVDLLPTENLYISDLRYLNEAKMLKNRGFYLVNIIRGSYINDNFGSGSREHSSETSLEKYKDWDYLIYNSKSLVEFYQQLDNIVAKISQIAN</sequence>
<keyword evidence="1" id="KW-0418">Kinase</keyword>
<reference evidence="1" key="1">
    <citation type="journal article" date="2019" name="MBio">
        <title>Virus Genomes from Deep Sea Sediments Expand the Ocean Megavirome and Support Independent Origins of Viral Gigantism.</title>
        <authorList>
            <person name="Backstrom D."/>
            <person name="Yutin N."/>
            <person name="Jorgensen S.L."/>
            <person name="Dharamshi J."/>
            <person name="Homa F."/>
            <person name="Zaremba-Niedwiedzka K."/>
            <person name="Spang A."/>
            <person name="Wolf Y.I."/>
            <person name="Koonin E.V."/>
            <person name="Ettema T.J."/>
        </authorList>
    </citation>
    <scope>NUCLEOTIDE SEQUENCE</scope>
</reference>
<dbReference type="GO" id="GO:0016301">
    <property type="term" value="F:kinase activity"/>
    <property type="evidence" value="ECO:0007669"/>
    <property type="project" value="UniProtKB-KW"/>
</dbReference>
<protein>
    <submittedName>
        <fullName evidence="1">Deoxynucleotide monophosphate kinase</fullName>
    </submittedName>
</protein>
<dbReference type="Gene3D" id="3.40.50.300">
    <property type="entry name" value="P-loop containing nucleotide triphosphate hydrolases"/>
    <property type="match status" value="1"/>
</dbReference>
<dbReference type="EMBL" id="MK500327">
    <property type="protein sequence ID" value="QBK85660.1"/>
    <property type="molecule type" value="Genomic_DNA"/>
</dbReference>
<evidence type="ECO:0000313" key="1">
    <source>
        <dbReference type="EMBL" id="QBK85660.1"/>
    </source>
</evidence>
<keyword evidence="1" id="KW-0808">Transferase</keyword>
<name>A0A481YRR2_9VIRU</name>